<accession>A0A6P7X2X9</accession>
<evidence type="ECO:0000313" key="4">
    <source>
        <dbReference type="Proteomes" id="UP000515156"/>
    </source>
</evidence>
<organism evidence="4 5">
    <name type="scientific">Microcaecilia unicolor</name>
    <dbReference type="NCBI Taxonomy" id="1415580"/>
    <lineage>
        <taxon>Eukaryota</taxon>
        <taxon>Metazoa</taxon>
        <taxon>Chordata</taxon>
        <taxon>Craniata</taxon>
        <taxon>Vertebrata</taxon>
        <taxon>Euteleostomi</taxon>
        <taxon>Amphibia</taxon>
        <taxon>Gymnophiona</taxon>
        <taxon>Siphonopidae</taxon>
        <taxon>Microcaecilia</taxon>
    </lineage>
</organism>
<dbReference type="Pfam" id="PF00048">
    <property type="entry name" value="IL8"/>
    <property type="match status" value="1"/>
</dbReference>
<dbReference type="RefSeq" id="XP_030047741.1">
    <property type="nucleotide sequence ID" value="XM_030191881.1"/>
</dbReference>
<dbReference type="GO" id="GO:0006955">
    <property type="term" value="P:immune response"/>
    <property type="evidence" value="ECO:0007669"/>
    <property type="project" value="InterPro"/>
</dbReference>
<proteinExistence type="predicted"/>
<evidence type="ECO:0000259" key="3">
    <source>
        <dbReference type="Pfam" id="PF00048"/>
    </source>
</evidence>
<protein>
    <submittedName>
        <fullName evidence="5">C-C motif chemokine 28-like</fullName>
    </submittedName>
</protein>
<gene>
    <name evidence="5" type="primary">LOC115461827</name>
</gene>
<reference evidence="5" key="1">
    <citation type="submission" date="2025-08" db="UniProtKB">
        <authorList>
            <consortium name="RefSeq"/>
        </authorList>
    </citation>
    <scope>IDENTIFICATION</scope>
</reference>
<keyword evidence="4" id="KW-1185">Reference proteome</keyword>
<evidence type="ECO:0000256" key="2">
    <source>
        <dbReference type="SAM" id="SignalP"/>
    </source>
</evidence>
<dbReference type="InParanoid" id="A0A6P7X2X9"/>
<dbReference type="SUPFAM" id="SSF54117">
    <property type="entry name" value="Interleukin 8-like chemokines"/>
    <property type="match status" value="1"/>
</dbReference>
<feature type="domain" description="Chemokine interleukin-8-like" evidence="3">
    <location>
        <begin position="27"/>
        <end position="84"/>
    </location>
</feature>
<dbReference type="GO" id="GO:0005615">
    <property type="term" value="C:extracellular space"/>
    <property type="evidence" value="ECO:0007669"/>
    <property type="project" value="UniProtKB-KW"/>
</dbReference>
<sequence>MKTLLFIACLLLLFLPSLEGMPTVNLNCCTTVAKHIPKHIFKHVRHLNFQMTDWNCNLPAAVLIFKNQMMCLDPKNKDFRIWLRRRRLTQGPKLANGQRKKIQ</sequence>
<dbReference type="InterPro" id="IPR036048">
    <property type="entry name" value="Interleukin_8-like_sf"/>
</dbReference>
<dbReference type="InterPro" id="IPR001811">
    <property type="entry name" value="Chemokine_IL8-like_dom"/>
</dbReference>
<evidence type="ECO:0000256" key="1">
    <source>
        <dbReference type="ARBA" id="ARBA00022514"/>
    </source>
</evidence>
<feature type="signal peptide" evidence="2">
    <location>
        <begin position="1"/>
        <end position="20"/>
    </location>
</feature>
<dbReference type="GO" id="GO:0008009">
    <property type="term" value="F:chemokine activity"/>
    <property type="evidence" value="ECO:0007669"/>
    <property type="project" value="InterPro"/>
</dbReference>
<keyword evidence="1" id="KW-0202">Cytokine</keyword>
<keyword evidence="2" id="KW-0732">Signal</keyword>
<dbReference type="Proteomes" id="UP000515156">
    <property type="component" value="Chromosome 2"/>
</dbReference>
<dbReference type="Gene3D" id="2.40.50.40">
    <property type="match status" value="1"/>
</dbReference>
<name>A0A6P7X2X9_9AMPH</name>
<evidence type="ECO:0000313" key="5">
    <source>
        <dbReference type="RefSeq" id="XP_030047741.1"/>
    </source>
</evidence>
<dbReference type="KEGG" id="muo:115461827"/>
<feature type="chain" id="PRO_5027932698" evidence="2">
    <location>
        <begin position="21"/>
        <end position="103"/>
    </location>
</feature>
<dbReference type="GeneID" id="115461827"/>
<dbReference type="AlphaFoldDB" id="A0A6P7X2X9"/>